<organism evidence="1 2">
    <name type="scientific">Eretmocerus hayati</name>
    <dbReference type="NCBI Taxonomy" id="131215"/>
    <lineage>
        <taxon>Eukaryota</taxon>
        <taxon>Metazoa</taxon>
        <taxon>Ecdysozoa</taxon>
        <taxon>Arthropoda</taxon>
        <taxon>Hexapoda</taxon>
        <taxon>Insecta</taxon>
        <taxon>Pterygota</taxon>
        <taxon>Neoptera</taxon>
        <taxon>Endopterygota</taxon>
        <taxon>Hymenoptera</taxon>
        <taxon>Apocrita</taxon>
        <taxon>Proctotrupomorpha</taxon>
        <taxon>Chalcidoidea</taxon>
        <taxon>Aphelinidae</taxon>
        <taxon>Aphelininae</taxon>
        <taxon>Eretmocerus</taxon>
    </lineage>
</organism>
<gene>
    <name evidence="1" type="ORF">QAD02_013624</name>
</gene>
<dbReference type="Proteomes" id="UP001239111">
    <property type="component" value="Chromosome 2"/>
</dbReference>
<keyword evidence="2" id="KW-1185">Reference proteome</keyword>
<name>A0ACC2P390_9HYME</name>
<proteinExistence type="predicted"/>
<evidence type="ECO:0000313" key="2">
    <source>
        <dbReference type="Proteomes" id="UP001239111"/>
    </source>
</evidence>
<comment type="caution">
    <text evidence="1">The sequence shown here is derived from an EMBL/GenBank/DDBJ whole genome shotgun (WGS) entry which is preliminary data.</text>
</comment>
<reference evidence="1" key="1">
    <citation type="submission" date="2023-04" db="EMBL/GenBank/DDBJ databases">
        <title>A chromosome-level genome assembly of the parasitoid wasp Eretmocerus hayati.</title>
        <authorList>
            <person name="Zhong Y."/>
            <person name="Liu S."/>
            <person name="Liu Y."/>
        </authorList>
    </citation>
    <scope>NUCLEOTIDE SEQUENCE</scope>
    <source>
        <strain evidence="1">ZJU_SS_LIU_2023</strain>
    </source>
</reference>
<sequence>MDPNNNDRSRSPSPPPERPPHVPDEARALEPNANANTGNGQGGDIKFAVAVTASRGELEFEKNAPINEDKRTVFSKKRYSNLFDHLLPRDGPIGGKDDEESQSSSKSEDEDKGNGTKPEKGKIQKGKQPKLKKNTKKKVLKPKEMSRADLEILEFQAKEMPGLNFHIEDEGELQDLKIRLVRTESERAELEAKLAQVIREKRIQDEMIQRLALRIDSLEENQLQQAQVIEDQPVRRRLNMEDCNSVPSTSRDSGNGSRNSARSILRARIICNKRYEPPKNRERKDLGNFTPSDYGRFKSYEIMKPGELWVHKDPKTGEETVMKHLCFNESVPNENWATFKNKEPSVFARDCFRAFYSEEEAANKAVNIDRCNQQLNFRSPRKPLTPKRFACLKEVSACPDVSMATKVKYCPSPQKD</sequence>
<dbReference type="EMBL" id="CM056742">
    <property type="protein sequence ID" value="KAJ8677837.1"/>
    <property type="molecule type" value="Genomic_DNA"/>
</dbReference>
<evidence type="ECO:0000313" key="1">
    <source>
        <dbReference type="EMBL" id="KAJ8677837.1"/>
    </source>
</evidence>
<accession>A0ACC2P390</accession>
<protein>
    <submittedName>
        <fullName evidence="1">Uncharacterized protein</fullName>
    </submittedName>
</protein>